<dbReference type="OrthoDB" id="3697150at2"/>
<dbReference type="AlphaFoldDB" id="A0A1A6BID8"/>
<dbReference type="CDD" id="cd07043">
    <property type="entry name" value="STAS_anti-anti-sigma_factors"/>
    <property type="match status" value="1"/>
</dbReference>
<dbReference type="InterPro" id="IPR002645">
    <property type="entry name" value="STAS_dom"/>
</dbReference>
<sequence length="128" mass="13825">MSVTQAWLKSGNAEFNAQWEHGSGMVSAYGELDAANADQLAEYVGRCIQHCRWLTLDLTGLKFIGTAGFSALHRINVACSAADVRWALVPSVAVSRLLRVCDPDGVLPTAEPKRRTQAGLLQLIPESS</sequence>
<feature type="domain" description="STAS" evidence="1">
    <location>
        <begin position="13"/>
        <end position="72"/>
    </location>
</feature>
<reference evidence="2 3" key="1">
    <citation type="submission" date="2016-06" db="EMBL/GenBank/DDBJ databases">
        <authorList>
            <person name="Kjaerup R.B."/>
            <person name="Dalgaard T.S."/>
            <person name="Juul-Madsen H.R."/>
        </authorList>
    </citation>
    <scope>NUCLEOTIDE SEQUENCE [LARGE SCALE GENOMIC DNA]</scope>
    <source>
        <strain evidence="2 3">1245752.6</strain>
    </source>
</reference>
<dbReference type="Proteomes" id="UP000093757">
    <property type="component" value="Unassembled WGS sequence"/>
</dbReference>
<evidence type="ECO:0000259" key="1">
    <source>
        <dbReference type="PROSITE" id="PS50801"/>
    </source>
</evidence>
<dbReference type="EMBL" id="MAEM01000222">
    <property type="protein sequence ID" value="OBS02090.1"/>
    <property type="molecule type" value="Genomic_DNA"/>
</dbReference>
<dbReference type="SUPFAM" id="SSF52091">
    <property type="entry name" value="SpoIIaa-like"/>
    <property type="match status" value="1"/>
</dbReference>
<accession>A0A1A6BID8</accession>
<dbReference type="InterPro" id="IPR036513">
    <property type="entry name" value="STAS_dom_sf"/>
</dbReference>
<evidence type="ECO:0000313" key="2">
    <source>
        <dbReference type="EMBL" id="OBS02090.1"/>
    </source>
</evidence>
<dbReference type="Pfam" id="PF01740">
    <property type="entry name" value="STAS"/>
    <property type="match status" value="1"/>
</dbReference>
<gene>
    <name evidence="2" type="ORF">A9W98_16660</name>
</gene>
<organism evidence="2 3">
    <name type="scientific">Mycobacterium gordonae</name>
    <dbReference type="NCBI Taxonomy" id="1778"/>
    <lineage>
        <taxon>Bacteria</taxon>
        <taxon>Bacillati</taxon>
        <taxon>Actinomycetota</taxon>
        <taxon>Actinomycetes</taxon>
        <taxon>Mycobacteriales</taxon>
        <taxon>Mycobacteriaceae</taxon>
        <taxon>Mycobacterium</taxon>
    </lineage>
</organism>
<dbReference type="PROSITE" id="PS50801">
    <property type="entry name" value="STAS"/>
    <property type="match status" value="1"/>
</dbReference>
<comment type="caution">
    <text evidence="2">The sequence shown here is derived from an EMBL/GenBank/DDBJ whole genome shotgun (WGS) entry which is preliminary data.</text>
</comment>
<name>A0A1A6BID8_MYCGO</name>
<dbReference type="Gene3D" id="3.30.750.24">
    <property type="entry name" value="STAS domain"/>
    <property type="match status" value="1"/>
</dbReference>
<protein>
    <submittedName>
        <fullName evidence="2">Sulfate transporter</fullName>
    </submittedName>
</protein>
<dbReference type="RefSeq" id="WP_065133661.1">
    <property type="nucleotide sequence ID" value="NZ_JANFXG010000088.1"/>
</dbReference>
<evidence type="ECO:0000313" key="3">
    <source>
        <dbReference type="Proteomes" id="UP000093757"/>
    </source>
</evidence>
<proteinExistence type="predicted"/>